<dbReference type="PANTHER" id="PTHR31118:SF12">
    <property type="entry name" value="CYCLASE-LIKE PROTEIN 2"/>
    <property type="match status" value="1"/>
</dbReference>
<accession>A0A1I0RJ08</accession>
<dbReference type="AlphaFoldDB" id="A0A1I0RJ08"/>
<dbReference type="Pfam" id="PF04199">
    <property type="entry name" value="Cyclase"/>
    <property type="match status" value="1"/>
</dbReference>
<dbReference type="STRING" id="99656.SAMN05421659_11681"/>
<keyword evidence="2" id="KW-1185">Reference proteome</keyword>
<dbReference type="InterPro" id="IPR007325">
    <property type="entry name" value="KFase/CYL"/>
</dbReference>
<reference evidence="1 2" key="1">
    <citation type="submission" date="2016-10" db="EMBL/GenBank/DDBJ databases">
        <authorList>
            <person name="de Groot N.N."/>
        </authorList>
    </citation>
    <scope>NUCLEOTIDE SEQUENCE [LARGE SCALE GENOMIC DNA]</scope>
    <source>
        <strain evidence="1 2">DSM 9179</strain>
    </source>
</reference>
<protein>
    <submittedName>
        <fullName evidence="1">Arylformamidase</fullName>
    </submittedName>
</protein>
<proteinExistence type="predicted"/>
<dbReference type="RefSeq" id="WP_092456539.1">
    <property type="nucleotide sequence ID" value="NZ_FOJI01000016.1"/>
</dbReference>
<sequence>MKIIDISMPITHYMPVYKGKEEKRPNLKIQSDFTTGSAFESRIDMNMHTGTHLDRSQHIVPNGTLIESLDLSKVITKCKVLDLTMVDDKITAEDLKTKNIKEGDFVLLKTKNSYLDILEGDFIFLDESGAQYLKEKKVKGAGTDGLGIERSQPGHETHKLLFEIDSVIIEGLRLKDVEEGEYFLFAAPIYIVGAEAAPLRAVLLQDFL</sequence>
<dbReference type="Gene3D" id="3.50.30.50">
    <property type="entry name" value="Putative cyclase"/>
    <property type="match status" value="1"/>
</dbReference>
<dbReference type="SUPFAM" id="SSF102198">
    <property type="entry name" value="Putative cyclase"/>
    <property type="match status" value="1"/>
</dbReference>
<evidence type="ECO:0000313" key="2">
    <source>
        <dbReference type="Proteomes" id="UP000199701"/>
    </source>
</evidence>
<dbReference type="EMBL" id="FOJI01000016">
    <property type="protein sequence ID" value="SEW40979.1"/>
    <property type="molecule type" value="Genomic_DNA"/>
</dbReference>
<dbReference type="PANTHER" id="PTHR31118">
    <property type="entry name" value="CYCLASE-LIKE PROTEIN 2"/>
    <property type="match status" value="1"/>
</dbReference>
<dbReference type="InterPro" id="IPR037175">
    <property type="entry name" value="KFase_sf"/>
</dbReference>
<evidence type="ECO:0000313" key="1">
    <source>
        <dbReference type="EMBL" id="SEW40979.1"/>
    </source>
</evidence>
<name>A0A1I0RJ08_9FIRM</name>
<dbReference type="GO" id="GO:0019441">
    <property type="term" value="P:L-tryptophan catabolic process to kynurenine"/>
    <property type="evidence" value="ECO:0007669"/>
    <property type="project" value="InterPro"/>
</dbReference>
<dbReference type="GO" id="GO:0004061">
    <property type="term" value="F:arylformamidase activity"/>
    <property type="evidence" value="ECO:0007669"/>
    <property type="project" value="InterPro"/>
</dbReference>
<organism evidence="1 2">
    <name type="scientific">[Clostridium] fimetarium</name>
    <dbReference type="NCBI Taxonomy" id="99656"/>
    <lineage>
        <taxon>Bacteria</taxon>
        <taxon>Bacillati</taxon>
        <taxon>Bacillota</taxon>
        <taxon>Clostridia</taxon>
        <taxon>Lachnospirales</taxon>
        <taxon>Lachnospiraceae</taxon>
    </lineage>
</organism>
<gene>
    <name evidence="1" type="ORF">SAMN05421659_11681</name>
</gene>
<dbReference type="Proteomes" id="UP000199701">
    <property type="component" value="Unassembled WGS sequence"/>
</dbReference>
<dbReference type="OrthoDB" id="9796085at2"/>